<feature type="transmembrane region" description="Helical" evidence="5">
    <location>
        <begin position="381"/>
        <end position="399"/>
    </location>
</feature>
<evidence type="ECO:0000313" key="7">
    <source>
        <dbReference type="EMBL" id="OIW25472.1"/>
    </source>
</evidence>
<feature type="transmembrane region" description="Helical" evidence="5">
    <location>
        <begin position="95"/>
        <end position="114"/>
    </location>
</feature>
<dbReference type="Proteomes" id="UP000182658">
    <property type="component" value="Unassembled WGS sequence"/>
</dbReference>
<dbReference type="SUPFAM" id="SSF103473">
    <property type="entry name" value="MFS general substrate transporter"/>
    <property type="match status" value="1"/>
</dbReference>
<evidence type="ECO:0000256" key="4">
    <source>
        <dbReference type="ARBA" id="ARBA00023136"/>
    </source>
</evidence>
<dbReference type="PANTHER" id="PTHR23502">
    <property type="entry name" value="MAJOR FACILITATOR SUPERFAMILY"/>
    <property type="match status" value="1"/>
</dbReference>
<dbReference type="InterPro" id="IPR036259">
    <property type="entry name" value="MFS_trans_sf"/>
</dbReference>
<evidence type="ECO:0000256" key="2">
    <source>
        <dbReference type="ARBA" id="ARBA00022692"/>
    </source>
</evidence>
<feature type="transmembrane region" description="Helical" evidence="5">
    <location>
        <begin position="188"/>
        <end position="205"/>
    </location>
</feature>
<feature type="transmembrane region" description="Helical" evidence="5">
    <location>
        <begin position="154"/>
        <end position="176"/>
    </location>
</feature>
<evidence type="ECO:0000256" key="3">
    <source>
        <dbReference type="ARBA" id="ARBA00022989"/>
    </source>
</evidence>
<dbReference type="PANTHER" id="PTHR23502:SF34">
    <property type="entry name" value="PROTEIN HOL1"/>
    <property type="match status" value="1"/>
</dbReference>
<protein>
    <submittedName>
        <fullName evidence="7">MFS general substrate transporter</fullName>
    </submittedName>
</protein>
<sequence length="478" mass="52317">MRDGIVLRPQPSDDPNDPLNWSSFQKHMAMATISYLALVCYITVTALVPATLSLARAFGVPKATAVYLGNTPVALYAVGPLLWSPMSHFIGRRPVLLLCNMVAIIGTAVCASAQTYGTCMAGRVILGLGGSAFWSLGPASIGDIFFRHEKGKKVGISTLAIVVAPFLGGIVGGAILHDKSLDWRWTQWIPLMLMGAGLIAQIFFLPETIYIRNRPDTAVPAASGPVPSKLTFWGRYGVHVPKRHSDAQHSFWFIFTRPFVMFCFPAVLLSSFWFGIAYMMHVGITAEIPLIFSPPPYNFTELDVGLSAFSGLIGALVGEAFAGPMLDAIAKRNLKRELPWKPELRLKAIWPALVTVPLGLMMFGVSIQFANSWVPALVGQAIYIFGIEIATTVTQTYLLECYPQQGAEASLVFNLCRNLMSYTAPFFLAPMLAKLHGSLTFSIFSIFAVIFFPPTVGVLMWRGEKIRQKSGDPGWSRD</sequence>
<dbReference type="GO" id="GO:0005886">
    <property type="term" value="C:plasma membrane"/>
    <property type="evidence" value="ECO:0007669"/>
    <property type="project" value="TreeGrafter"/>
</dbReference>
<comment type="subcellular location">
    <subcellularLocation>
        <location evidence="1">Membrane</location>
        <topology evidence="1">Multi-pass membrane protein</topology>
    </subcellularLocation>
</comment>
<feature type="transmembrane region" description="Helical" evidence="5">
    <location>
        <begin position="35"/>
        <end position="58"/>
    </location>
</feature>
<dbReference type="EMBL" id="KV875102">
    <property type="protein sequence ID" value="OIW25472.1"/>
    <property type="molecule type" value="Genomic_DNA"/>
</dbReference>
<feature type="transmembrane region" description="Helical" evidence="5">
    <location>
        <begin position="259"/>
        <end position="284"/>
    </location>
</feature>
<proteinExistence type="predicted"/>
<evidence type="ECO:0000313" key="8">
    <source>
        <dbReference type="Proteomes" id="UP000182658"/>
    </source>
</evidence>
<feature type="transmembrane region" description="Helical" evidence="5">
    <location>
        <begin position="411"/>
        <end position="433"/>
    </location>
</feature>
<reference evidence="7 8" key="1">
    <citation type="submission" date="2016-10" db="EMBL/GenBank/DDBJ databases">
        <title>Draft genome sequence of Coniochaeta ligniaria NRRL30616, a lignocellulolytic fungus for bioabatement of inhibitors in plant biomass hydrolysates.</title>
        <authorList>
            <consortium name="DOE Joint Genome Institute"/>
            <person name="Jimenez D.J."/>
            <person name="Hector R.E."/>
            <person name="Riley R."/>
            <person name="Sun H."/>
            <person name="Grigoriev I.V."/>
            <person name="Van Elsas J.D."/>
            <person name="Nichols N.N."/>
        </authorList>
    </citation>
    <scope>NUCLEOTIDE SEQUENCE [LARGE SCALE GENOMIC DNA]</scope>
    <source>
        <strain evidence="7 8">NRRL 30616</strain>
    </source>
</reference>
<feature type="transmembrane region" description="Helical" evidence="5">
    <location>
        <begin position="439"/>
        <end position="461"/>
    </location>
</feature>
<dbReference type="OrthoDB" id="2585655at2759"/>
<dbReference type="InterPro" id="IPR011701">
    <property type="entry name" value="MFS"/>
</dbReference>
<keyword evidence="3 5" id="KW-1133">Transmembrane helix</keyword>
<feature type="domain" description="Major facilitator superfamily (MFS) profile" evidence="6">
    <location>
        <begin position="29"/>
        <end position="466"/>
    </location>
</feature>
<feature type="transmembrane region" description="Helical" evidence="5">
    <location>
        <begin position="120"/>
        <end position="142"/>
    </location>
</feature>
<accession>A0A1J7J6Q2</accession>
<feature type="transmembrane region" description="Helical" evidence="5">
    <location>
        <begin position="304"/>
        <end position="327"/>
    </location>
</feature>
<evidence type="ECO:0000259" key="6">
    <source>
        <dbReference type="PROSITE" id="PS50850"/>
    </source>
</evidence>
<name>A0A1J7J6Q2_9PEZI</name>
<feature type="transmembrane region" description="Helical" evidence="5">
    <location>
        <begin position="348"/>
        <end position="369"/>
    </location>
</feature>
<evidence type="ECO:0000256" key="1">
    <source>
        <dbReference type="ARBA" id="ARBA00004141"/>
    </source>
</evidence>
<dbReference type="STRING" id="1408157.A0A1J7J6Q2"/>
<gene>
    <name evidence="7" type="ORF">CONLIGDRAFT_583602</name>
</gene>
<organism evidence="7 8">
    <name type="scientific">Coniochaeta ligniaria NRRL 30616</name>
    <dbReference type="NCBI Taxonomy" id="1408157"/>
    <lineage>
        <taxon>Eukaryota</taxon>
        <taxon>Fungi</taxon>
        <taxon>Dikarya</taxon>
        <taxon>Ascomycota</taxon>
        <taxon>Pezizomycotina</taxon>
        <taxon>Sordariomycetes</taxon>
        <taxon>Sordariomycetidae</taxon>
        <taxon>Coniochaetales</taxon>
        <taxon>Coniochaetaceae</taxon>
        <taxon>Coniochaeta</taxon>
    </lineage>
</organism>
<dbReference type="Gene3D" id="1.20.1250.20">
    <property type="entry name" value="MFS general substrate transporter like domains"/>
    <property type="match status" value="1"/>
</dbReference>
<dbReference type="GO" id="GO:0022857">
    <property type="term" value="F:transmembrane transporter activity"/>
    <property type="evidence" value="ECO:0007669"/>
    <property type="project" value="InterPro"/>
</dbReference>
<keyword evidence="8" id="KW-1185">Reference proteome</keyword>
<feature type="transmembrane region" description="Helical" evidence="5">
    <location>
        <begin position="64"/>
        <end position="83"/>
    </location>
</feature>
<dbReference type="PROSITE" id="PS50850">
    <property type="entry name" value="MFS"/>
    <property type="match status" value="1"/>
</dbReference>
<keyword evidence="2 5" id="KW-0812">Transmembrane</keyword>
<dbReference type="InParanoid" id="A0A1J7J6Q2"/>
<dbReference type="InterPro" id="IPR020846">
    <property type="entry name" value="MFS_dom"/>
</dbReference>
<keyword evidence="4 5" id="KW-0472">Membrane</keyword>
<evidence type="ECO:0000256" key="5">
    <source>
        <dbReference type="SAM" id="Phobius"/>
    </source>
</evidence>
<dbReference type="Pfam" id="PF07690">
    <property type="entry name" value="MFS_1"/>
    <property type="match status" value="1"/>
</dbReference>
<dbReference type="AlphaFoldDB" id="A0A1J7J6Q2"/>